<accession>A0A9P8CGY1</accession>
<sequence>MRGYTDIMACAEVLNGNGTKVTTEEGIHALWQPKSPSDEPHWYLRISVMNDHEIRGDCPNRLFLFKSQKSLTRAAEKIDTMFGDAVTIRKCGINFPNAMGGRVNDGRCEHITIDYDSNSPGAVGWQNFLSQLTELEAGWERDANSQ</sequence>
<dbReference type="OrthoDB" id="5290671at2759"/>
<evidence type="ECO:0000313" key="1">
    <source>
        <dbReference type="EMBL" id="KAG9246733.1"/>
    </source>
</evidence>
<protein>
    <submittedName>
        <fullName evidence="1">Uncharacterized protein</fullName>
    </submittedName>
</protein>
<dbReference type="AlphaFoldDB" id="A0A9P8CGY1"/>
<keyword evidence="2" id="KW-1185">Reference proteome</keyword>
<name>A0A9P8CGY1_9HELO</name>
<evidence type="ECO:0000313" key="2">
    <source>
        <dbReference type="Proteomes" id="UP000887226"/>
    </source>
</evidence>
<organism evidence="1 2">
    <name type="scientific">Calycina marina</name>
    <dbReference type="NCBI Taxonomy" id="1763456"/>
    <lineage>
        <taxon>Eukaryota</taxon>
        <taxon>Fungi</taxon>
        <taxon>Dikarya</taxon>
        <taxon>Ascomycota</taxon>
        <taxon>Pezizomycotina</taxon>
        <taxon>Leotiomycetes</taxon>
        <taxon>Helotiales</taxon>
        <taxon>Pezizellaceae</taxon>
        <taxon>Calycina</taxon>
    </lineage>
</organism>
<dbReference type="EMBL" id="MU253794">
    <property type="protein sequence ID" value="KAG9246733.1"/>
    <property type="molecule type" value="Genomic_DNA"/>
</dbReference>
<gene>
    <name evidence="1" type="ORF">BJ878DRAFT_495831</name>
</gene>
<proteinExistence type="predicted"/>
<comment type="caution">
    <text evidence="1">The sequence shown here is derived from an EMBL/GenBank/DDBJ whole genome shotgun (WGS) entry which is preliminary data.</text>
</comment>
<dbReference type="Proteomes" id="UP000887226">
    <property type="component" value="Unassembled WGS sequence"/>
</dbReference>
<reference evidence="1" key="1">
    <citation type="journal article" date="2021" name="IMA Fungus">
        <title>Genomic characterization of three marine fungi, including Emericellopsis atlantica sp. nov. with signatures of a generalist lifestyle and marine biomass degradation.</title>
        <authorList>
            <person name="Hagestad O.C."/>
            <person name="Hou L."/>
            <person name="Andersen J.H."/>
            <person name="Hansen E.H."/>
            <person name="Altermark B."/>
            <person name="Li C."/>
            <person name="Kuhnert E."/>
            <person name="Cox R.J."/>
            <person name="Crous P.W."/>
            <person name="Spatafora J.W."/>
            <person name="Lail K."/>
            <person name="Amirebrahimi M."/>
            <person name="Lipzen A."/>
            <person name="Pangilinan J."/>
            <person name="Andreopoulos W."/>
            <person name="Hayes R.D."/>
            <person name="Ng V."/>
            <person name="Grigoriev I.V."/>
            <person name="Jackson S.A."/>
            <person name="Sutton T.D.S."/>
            <person name="Dobson A.D.W."/>
            <person name="Rama T."/>
        </authorList>
    </citation>
    <scope>NUCLEOTIDE SEQUENCE</scope>
    <source>
        <strain evidence="1">TRa3180A</strain>
    </source>
</reference>